<dbReference type="Proteomes" id="UP000886520">
    <property type="component" value="Chromosome 9"/>
</dbReference>
<gene>
    <name evidence="3" type="ORF">GOP47_0009533</name>
</gene>
<proteinExistence type="predicted"/>
<organism evidence="3 4">
    <name type="scientific">Adiantum capillus-veneris</name>
    <name type="common">Maidenhair fern</name>
    <dbReference type="NCBI Taxonomy" id="13818"/>
    <lineage>
        <taxon>Eukaryota</taxon>
        <taxon>Viridiplantae</taxon>
        <taxon>Streptophyta</taxon>
        <taxon>Embryophyta</taxon>
        <taxon>Tracheophyta</taxon>
        <taxon>Polypodiopsida</taxon>
        <taxon>Polypodiidae</taxon>
        <taxon>Polypodiales</taxon>
        <taxon>Pteridineae</taxon>
        <taxon>Pteridaceae</taxon>
        <taxon>Vittarioideae</taxon>
        <taxon>Adiantum</taxon>
    </lineage>
</organism>
<dbReference type="PANTHER" id="PTHR33492">
    <property type="entry name" value="OSJNBA0043A12.37 PROTEIN-RELATED"/>
    <property type="match status" value="1"/>
</dbReference>
<dbReference type="AlphaFoldDB" id="A0A9D4ZIT2"/>
<evidence type="ECO:0000313" key="3">
    <source>
        <dbReference type="EMBL" id="KAI5075457.1"/>
    </source>
</evidence>
<feature type="compositionally biased region" description="Basic and acidic residues" evidence="1">
    <location>
        <begin position="251"/>
        <end position="261"/>
    </location>
</feature>
<dbReference type="PROSITE" id="PS50090">
    <property type="entry name" value="MYB_LIKE"/>
    <property type="match status" value="1"/>
</dbReference>
<reference evidence="3" key="1">
    <citation type="submission" date="2021-01" db="EMBL/GenBank/DDBJ databases">
        <title>Adiantum capillus-veneris genome.</title>
        <authorList>
            <person name="Fang Y."/>
            <person name="Liao Q."/>
        </authorList>
    </citation>
    <scope>NUCLEOTIDE SEQUENCE</scope>
    <source>
        <strain evidence="3">H3</strain>
        <tissue evidence="3">Leaf</tissue>
    </source>
</reference>
<feature type="domain" description="Myb-like" evidence="2">
    <location>
        <begin position="38"/>
        <end position="108"/>
    </location>
</feature>
<keyword evidence="4" id="KW-1185">Reference proteome</keyword>
<dbReference type="PANTHER" id="PTHR33492:SF11">
    <property type="entry name" value="OS04G0670900 PROTEIN"/>
    <property type="match status" value="1"/>
</dbReference>
<dbReference type="Gene3D" id="1.10.10.60">
    <property type="entry name" value="Homeodomain-like"/>
    <property type="match status" value="1"/>
</dbReference>
<evidence type="ECO:0000259" key="2">
    <source>
        <dbReference type="PROSITE" id="PS50090"/>
    </source>
</evidence>
<feature type="compositionally biased region" description="Polar residues" evidence="1">
    <location>
        <begin position="268"/>
        <end position="284"/>
    </location>
</feature>
<comment type="caution">
    <text evidence="3">The sequence shown here is derived from an EMBL/GenBank/DDBJ whole genome shotgun (WGS) entry which is preliminary data.</text>
</comment>
<feature type="region of interest" description="Disordered" evidence="1">
    <location>
        <begin position="251"/>
        <end position="291"/>
    </location>
</feature>
<feature type="region of interest" description="Disordered" evidence="1">
    <location>
        <begin position="201"/>
        <end position="239"/>
    </location>
</feature>
<dbReference type="EMBL" id="JABFUD020000009">
    <property type="protein sequence ID" value="KAI5075457.1"/>
    <property type="molecule type" value="Genomic_DNA"/>
</dbReference>
<name>A0A9D4ZIT2_ADICA</name>
<sequence>MCLHSPKPSPWQFSTGTDRKLEMKRLVGKGPPPLRLPRSTWTVQEILCLVDAKKENVEENEVGVQWLMQGSAHRVPFSKWQAVASACSAKCGARKTQNQCFLKWRRLLKPWRAIFIAGPDRYWVMSREERKASCLPLSFNRRVFIAILHAFQSSGDTKLLLKPRDHRGETKSSTVKIVEDTEELPNAKIDKKEELQILQKKLEKERPSANRRRATSSPQPGFSQHEVHHERTSLGTTNHVQEDANHLSQIVHERSPHKDPVQSKVAEASQSPTASPDNNNQHTEPASHDNVEENIPMEENGAQDCSESLNLDKETIIKFLESINSMAKVMESIVKALTR</sequence>
<protein>
    <recommendedName>
        <fullName evidence="2">Myb-like domain-containing protein</fullName>
    </recommendedName>
</protein>
<dbReference type="InterPro" id="IPR001005">
    <property type="entry name" value="SANT/Myb"/>
</dbReference>
<evidence type="ECO:0000256" key="1">
    <source>
        <dbReference type="SAM" id="MobiDB-lite"/>
    </source>
</evidence>
<evidence type="ECO:0000313" key="4">
    <source>
        <dbReference type="Proteomes" id="UP000886520"/>
    </source>
</evidence>
<accession>A0A9D4ZIT2</accession>